<dbReference type="InterPro" id="IPR057495">
    <property type="entry name" value="AAA_lid_BCS1"/>
</dbReference>
<organism evidence="11 12">
    <name type="scientific">Naganishia liquefaciens</name>
    <dbReference type="NCBI Taxonomy" id="104408"/>
    <lineage>
        <taxon>Eukaryota</taxon>
        <taxon>Fungi</taxon>
        <taxon>Dikarya</taxon>
        <taxon>Basidiomycota</taxon>
        <taxon>Agaricomycotina</taxon>
        <taxon>Tremellomycetes</taxon>
        <taxon>Filobasidiales</taxon>
        <taxon>Filobasidiaceae</taxon>
        <taxon>Naganishia</taxon>
    </lineage>
</organism>
<dbReference type="OrthoDB" id="10251412at2759"/>
<evidence type="ECO:0000256" key="6">
    <source>
        <dbReference type="ARBA" id="ARBA00022989"/>
    </source>
</evidence>
<dbReference type="InterPro" id="IPR050747">
    <property type="entry name" value="Mitochondrial_chaperone_BCS1"/>
</dbReference>
<dbReference type="GO" id="GO:0031966">
    <property type="term" value="C:mitochondrial membrane"/>
    <property type="evidence" value="ECO:0007669"/>
    <property type="project" value="UniProtKB-SubCell"/>
</dbReference>
<comment type="caution">
    <text evidence="11">The sequence shown here is derived from an EMBL/GenBank/DDBJ whole genome shotgun (WGS) entry which is preliminary data.</text>
</comment>
<dbReference type="InterPro" id="IPR027417">
    <property type="entry name" value="P-loop_NTPase"/>
</dbReference>
<evidence type="ECO:0000256" key="4">
    <source>
        <dbReference type="ARBA" id="ARBA00022801"/>
    </source>
</evidence>
<evidence type="ECO:0000256" key="2">
    <source>
        <dbReference type="ARBA" id="ARBA00022692"/>
    </source>
</evidence>
<dbReference type="PANTHER" id="PTHR23070">
    <property type="entry name" value="BCS1 AAA-TYPE ATPASE"/>
    <property type="match status" value="1"/>
</dbReference>
<dbReference type="EMBL" id="BLZA01000057">
    <property type="protein sequence ID" value="GHJ90215.1"/>
    <property type="molecule type" value="Genomic_DNA"/>
</dbReference>
<dbReference type="SUPFAM" id="SSF52540">
    <property type="entry name" value="P-loop containing nucleoside triphosphate hydrolases"/>
    <property type="match status" value="1"/>
</dbReference>
<dbReference type="Proteomes" id="UP000620104">
    <property type="component" value="Unassembled WGS sequence"/>
</dbReference>
<evidence type="ECO:0000256" key="5">
    <source>
        <dbReference type="ARBA" id="ARBA00022840"/>
    </source>
</evidence>
<name>A0A8H3TZS7_9TREE</name>
<sequence>MANPEESYPDLGLIPIEQPTIRRSPKTALLSFIHEITDSGAVRDGFKLIVVGGILEASRRGLGLLLRQAYYYATIEAIFTEDDPAYRWIIGWLSVPERQSDARNFEVVSTKYQEGGHDAVKTGDIEKGSSGLALIPAFDHPRYIRFEGRLYRFERYSENKTFGDPVAMLKVSVLSRSQNAIHRLIASAYSLDQAHTAARLVTYTPAKGNTYWHETSSRPARSLQSVVLPSGVKERVVVDLEEFLGGAKWYAERGIPHRRGYLCYGVPGSGKTSLISAIAGHFSLPVYIVNLAQSGLDDSSLAELIGLCPPRSILLMEDIDCCSTSREVEPRESSGAIEKRMDVSTKASNVTLSGLLNCIDGVGASEGRILCATTNHVERLDPALKRPGRMDVWFEFKNATTIQVRDLFINFYPAQADAEPNFALADRFAEQVTPDAFSVAAIQGFLMQYRSQPEGAAANVGQWVARGGRAD</sequence>
<proteinExistence type="predicted"/>
<evidence type="ECO:0000259" key="10">
    <source>
        <dbReference type="SMART" id="SM01024"/>
    </source>
</evidence>
<keyword evidence="8" id="KW-0472">Membrane</keyword>
<evidence type="ECO:0000313" key="12">
    <source>
        <dbReference type="Proteomes" id="UP000620104"/>
    </source>
</evidence>
<evidence type="ECO:0000256" key="3">
    <source>
        <dbReference type="ARBA" id="ARBA00022741"/>
    </source>
</evidence>
<evidence type="ECO:0000256" key="9">
    <source>
        <dbReference type="ARBA" id="ARBA00048778"/>
    </source>
</evidence>
<accession>A0A8H3TZS7</accession>
<keyword evidence="12" id="KW-1185">Reference proteome</keyword>
<evidence type="ECO:0000313" key="11">
    <source>
        <dbReference type="EMBL" id="GHJ90215.1"/>
    </source>
</evidence>
<dbReference type="SMART" id="SM01024">
    <property type="entry name" value="BCS1_N"/>
    <property type="match status" value="1"/>
</dbReference>
<protein>
    <recommendedName>
        <fullName evidence="10">BCS1 N-terminal domain-containing protein</fullName>
    </recommendedName>
</protein>
<comment type="subcellular location">
    <subcellularLocation>
        <location evidence="1">Mitochondrion membrane</location>
    </subcellularLocation>
</comment>
<dbReference type="InterPro" id="IPR003959">
    <property type="entry name" value="ATPase_AAA_core"/>
</dbReference>
<evidence type="ECO:0000256" key="8">
    <source>
        <dbReference type="ARBA" id="ARBA00023136"/>
    </source>
</evidence>
<keyword evidence="2" id="KW-0812">Transmembrane</keyword>
<reference evidence="11" key="1">
    <citation type="submission" date="2020-07" db="EMBL/GenBank/DDBJ databases">
        <title>Draft Genome Sequence of a Deep-Sea Yeast, Naganishia (Cryptococcus) liquefaciens strain N6.</title>
        <authorList>
            <person name="Han Y.W."/>
            <person name="Kajitani R."/>
            <person name="Morimoto H."/>
            <person name="Parhat M."/>
            <person name="Tsubouchi H."/>
            <person name="Bakenova O."/>
            <person name="Ogata M."/>
            <person name="Argunhan B."/>
            <person name="Aoki R."/>
            <person name="Kajiwara S."/>
            <person name="Itoh T."/>
            <person name="Iwasaki H."/>
        </authorList>
    </citation>
    <scope>NUCLEOTIDE SEQUENCE</scope>
    <source>
        <strain evidence="11">N6</strain>
    </source>
</reference>
<dbReference type="Gene3D" id="3.40.50.300">
    <property type="entry name" value="P-loop containing nucleotide triphosphate hydrolases"/>
    <property type="match status" value="1"/>
</dbReference>
<keyword evidence="7" id="KW-0496">Mitochondrion</keyword>
<dbReference type="AlphaFoldDB" id="A0A8H3TZS7"/>
<dbReference type="Pfam" id="PF00004">
    <property type="entry name" value="AAA"/>
    <property type="match status" value="1"/>
</dbReference>
<keyword evidence="6" id="KW-1133">Transmembrane helix</keyword>
<keyword evidence="5" id="KW-0067">ATP-binding</keyword>
<keyword evidence="3" id="KW-0547">Nucleotide-binding</keyword>
<dbReference type="Pfam" id="PF08740">
    <property type="entry name" value="BCS1_N"/>
    <property type="match status" value="1"/>
</dbReference>
<evidence type="ECO:0000256" key="1">
    <source>
        <dbReference type="ARBA" id="ARBA00004325"/>
    </source>
</evidence>
<dbReference type="GO" id="GO:0016887">
    <property type="term" value="F:ATP hydrolysis activity"/>
    <property type="evidence" value="ECO:0007669"/>
    <property type="project" value="InterPro"/>
</dbReference>
<dbReference type="Pfam" id="PF25426">
    <property type="entry name" value="AAA_lid_BCS1"/>
    <property type="match status" value="1"/>
</dbReference>
<keyword evidence="4" id="KW-0378">Hydrolase</keyword>
<dbReference type="InterPro" id="IPR014851">
    <property type="entry name" value="BCS1_N"/>
</dbReference>
<gene>
    <name evidence="11" type="ORF">NliqN6_6617</name>
</gene>
<dbReference type="GO" id="GO:0005524">
    <property type="term" value="F:ATP binding"/>
    <property type="evidence" value="ECO:0007669"/>
    <property type="project" value="UniProtKB-KW"/>
</dbReference>
<comment type="catalytic activity">
    <reaction evidence="9">
        <text>ATP + H2O = ADP + phosphate + H(+)</text>
        <dbReference type="Rhea" id="RHEA:13065"/>
        <dbReference type="ChEBI" id="CHEBI:15377"/>
        <dbReference type="ChEBI" id="CHEBI:15378"/>
        <dbReference type="ChEBI" id="CHEBI:30616"/>
        <dbReference type="ChEBI" id="CHEBI:43474"/>
        <dbReference type="ChEBI" id="CHEBI:456216"/>
    </reaction>
    <physiologicalReaction direction="left-to-right" evidence="9">
        <dbReference type="Rhea" id="RHEA:13066"/>
    </physiologicalReaction>
</comment>
<evidence type="ECO:0000256" key="7">
    <source>
        <dbReference type="ARBA" id="ARBA00023128"/>
    </source>
</evidence>
<feature type="domain" description="BCS1 N-terminal" evidence="10">
    <location>
        <begin position="49"/>
        <end position="226"/>
    </location>
</feature>